<proteinExistence type="inferred from homology"/>
<feature type="domain" description="Rad50/SbcC-type AAA" evidence="14">
    <location>
        <begin position="108"/>
        <end position="314"/>
    </location>
</feature>
<dbReference type="InParanoid" id="G4TF43"/>
<dbReference type="eggNOG" id="KOG0250">
    <property type="taxonomic scope" value="Eukaryota"/>
</dbReference>
<dbReference type="HOGENOM" id="CLU_009063_0_0_1"/>
<feature type="region of interest" description="Disordered" evidence="13">
    <location>
        <begin position="393"/>
        <end position="423"/>
    </location>
</feature>
<comment type="caution">
    <text evidence="15">The sequence shown here is derived from an EMBL/GenBank/DDBJ whole genome shotgun (WGS) entry which is preliminary data.</text>
</comment>
<dbReference type="SUPFAM" id="SSF52540">
    <property type="entry name" value="P-loop containing nucleoside triphosphate hydrolases"/>
    <property type="match status" value="1"/>
</dbReference>
<evidence type="ECO:0000256" key="9">
    <source>
        <dbReference type="ARBA" id="ARBA00023172"/>
    </source>
</evidence>
<dbReference type="FunCoup" id="G4TF43">
    <property type="interactions" value="495"/>
</dbReference>
<dbReference type="GO" id="GO:0005524">
    <property type="term" value="F:ATP binding"/>
    <property type="evidence" value="ECO:0007669"/>
    <property type="project" value="UniProtKB-KW"/>
</dbReference>
<evidence type="ECO:0000256" key="3">
    <source>
        <dbReference type="ARBA" id="ARBA00006793"/>
    </source>
</evidence>
<dbReference type="AlphaFoldDB" id="G4TF43"/>
<evidence type="ECO:0000256" key="8">
    <source>
        <dbReference type="ARBA" id="ARBA00023054"/>
    </source>
</evidence>
<dbReference type="GO" id="GO:0030915">
    <property type="term" value="C:Smc5-Smc6 complex"/>
    <property type="evidence" value="ECO:0007669"/>
    <property type="project" value="TreeGrafter"/>
</dbReference>
<feature type="compositionally biased region" description="Basic and acidic residues" evidence="13">
    <location>
        <begin position="400"/>
        <end position="423"/>
    </location>
</feature>
<keyword evidence="4" id="KW-0158">Chromosome</keyword>
<dbReference type="Pfam" id="PF13476">
    <property type="entry name" value="AAA_23"/>
    <property type="match status" value="1"/>
</dbReference>
<keyword evidence="5" id="KW-0547">Nucleotide-binding</keyword>
<dbReference type="Proteomes" id="UP000007148">
    <property type="component" value="Unassembled WGS sequence"/>
</dbReference>
<dbReference type="SUPFAM" id="SSF75553">
    <property type="entry name" value="Smc hinge domain"/>
    <property type="match status" value="1"/>
</dbReference>
<accession>G4TF43</accession>
<dbReference type="InterPro" id="IPR027417">
    <property type="entry name" value="P-loop_NTPase"/>
</dbReference>
<gene>
    <name evidence="15" type="ORF">PIIN_03860</name>
</gene>
<keyword evidence="6" id="KW-0227">DNA damage</keyword>
<reference evidence="15 16" key="1">
    <citation type="journal article" date="2011" name="PLoS Pathog.">
        <title>Endophytic Life Strategies Decoded by Genome and Transcriptome Analyses of the Mutualistic Root Symbiont Piriformospora indica.</title>
        <authorList>
            <person name="Zuccaro A."/>
            <person name="Lahrmann U."/>
            <person name="Guldener U."/>
            <person name="Langen G."/>
            <person name="Pfiffi S."/>
            <person name="Biedenkopf D."/>
            <person name="Wong P."/>
            <person name="Samans B."/>
            <person name="Grimm C."/>
            <person name="Basiewicz M."/>
            <person name="Murat C."/>
            <person name="Martin F."/>
            <person name="Kogel K.H."/>
        </authorList>
    </citation>
    <scope>NUCLEOTIDE SEQUENCE [LARGE SCALE GENOMIC DNA]</scope>
    <source>
        <strain evidence="15 16">DSM 11827</strain>
    </source>
</reference>
<dbReference type="EMBL" id="CAFZ01000067">
    <property type="protein sequence ID" value="CCA69920.1"/>
    <property type="molecule type" value="Genomic_DNA"/>
</dbReference>
<dbReference type="GO" id="GO:0051276">
    <property type="term" value="P:chromosome organization"/>
    <property type="evidence" value="ECO:0007669"/>
    <property type="project" value="InterPro"/>
</dbReference>
<evidence type="ECO:0000256" key="7">
    <source>
        <dbReference type="ARBA" id="ARBA00022840"/>
    </source>
</evidence>
<evidence type="ECO:0000259" key="14">
    <source>
        <dbReference type="Pfam" id="PF13476"/>
    </source>
</evidence>
<evidence type="ECO:0000256" key="2">
    <source>
        <dbReference type="ARBA" id="ARBA00004286"/>
    </source>
</evidence>
<name>G4TF43_SERID</name>
<keyword evidence="10" id="KW-0234">DNA repair</keyword>
<dbReference type="GO" id="GO:0035861">
    <property type="term" value="C:site of double-strand break"/>
    <property type="evidence" value="ECO:0007669"/>
    <property type="project" value="TreeGrafter"/>
</dbReference>
<evidence type="ECO:0000256" key="4">
    <source>
        <dbReference type="ARBA" id="ARBA00022454"/>
    </source>
</evidence>
<feature type="coiled-coil region" evidence="12">
    <location>
        <begin position="879"/>
        <end position="979"/>
    </location>
</feature>
<comment type="subcellular location">
    <subcellularLocation>
        <location evidence="2">Chromosome</location>
    </subcellularLocation>
    <subcellularLocation>
        <location evidence="1">Nucleus</location>
    </subcellularLocation>
</comment>
<dbReference type="PANTHER" id="PTHR19306:SF6">
    <property type="entry name" value="STRUCTURAL MAINTENANCE OF CHROMOSOMES PROTEIN 6"/>
    <property type="match status" value="1"/>
</dbReference>
<dbReference type="InterPro" id="IPR036277">
    <property type="entry name" value="SMC_hinge_sf"/>
</dbReference>
<feature type="region of interest" description="Disordered" evidence="13">
    <location>
        <begin position="1"/>
        <end position="73"/>
    </location>
</feature>
<protein>
    <recommendedName>
        <fullName evidence="14">Rad50/SbcC-type AAA domain-containing protein</fullName>
    </recommendedName>
</protein>
<evidence type="ECO:0000256" key="10">
    <source>
        <dbReference type="ARBA" id="ARBA00023204"/>
    </source>
</evidence>
<evidence type="ECO:0000313" key="15">
    <source>
        <dbReference type="EMBL" id="CCA69920.1"/>
    </source>
</evidence>
<organism evidence="15 16">
    <name type="scientific">Serendipita indica (strain DSM 11827)</name>
    <name type="common">Root endophyte fungus</name>
    <name type="synonym">Piriformospora indica</name>
    <dbReference type="NCBI Taxonomy" id="1109443"/>
    <lineage>
        <taxon>Eukaryota</taxon>
        <taxon>Fungi</taxon>
        <taxon>Dikarya</taxon>
        <taxon>Basidiomycota</taxon>
        <taxon>Agaricomycotina</taxon>
        <taxon>Agaricomycetes</taxon>
        <taxon>Sebacinales</taxon>
        <taxon>Serendipitaceae</taxon>
        <taxon>Serendipita</taxon>
    </lineage>
</organism>
<evidence type="ECO:0000256" key="13">
    <source>
        <dbReference type="SAM" id="MobiDB-lite"/>
    </source>
</evidence>
<evidence type="ECO:0000256" key="6">
    <source>
        <dbReference type="ARBA" id="ARBA00022763"/>
    </source>
</evidence>
<sequence>MAPKRAAESEAEEGSTPPKRARRVENGAKSKRKQPANGRRESSSEEPSDTESDRSTPSRRNGHNNVRESEVEHLDAEAEFERLNADMVVNSINKRKSGSAAEAGIISSVEVHNFMCHKYVTFKFGPQVNFIIGNNGSGKSAALSAIIVALGGKATSTGRASAGLKSFIKSGENAAEVSVTIKNGGNEPYRPDAYGNAITVTRAFTQAGSSSYKLKNTQGRTVSTSRTELSAILDHYQIDVDNPMNILTQDLARQFLSSSNPGEKYNLFLKGTLLTQLSEEYTLILDNCSKTMAILEQKGIAVAELRARLEELRERHRRARTLAESENAIAEIKREMAWAHIAEKEEEVSQAIMDTATAKELGDDATNKVATGERELAEAEAAVNAAEVQMAQAASPQELVEQKEDVDQRVRTEKEDLRSAKRDAREMATAIRDAKDKLAESEAKIAEARQKLDQDVRREGIRRQIEEAQRVHNEDKERHNAAVVEKNRATEALDAHKSDLSTTERQFEDLRRRIADAEQQVNHWKNIMSDKGGAAAYGQAVPELMKEIAKARWRGRSPLGPLGLHVKLKDQKWAYALRVGLGNVLGSFVVTDYQDQRTLRKMLADRGMHRTGVIYSQPDMFDYRAGEAPEPLLTVLRVLEIQDEWVVRILINSNQVEKTVLANTRLEAEDILRSHPRYNVWTANGLRVQRFQDGGGSTTSLGQIRSAQDFRAFLFADNRKEAEYEKATAEFEKLRPEYQRLEGLKVTAEREVNNAKEQLNQALRRERQAETTARRSHQALLAAKAEDVQEIPLDLQAEEEIAEGYRSEVRDTERQLAEVVQRIEKIDANLRPLVHQTNELRRALEDHAGKRREIKLQVEAAVGAHTRARHQLDYYLARKAEQDLKIAKAKEKQNTLEKEYTKWRTDVLARFDEHPHPRKREVLEKLLKAKEQAYARSIQEQGKTFEEIEADLEQANEIYQKAKQEFDELNGLVRLLRKSLQTRMTKWQSFRRFISLRCKLSSVHS</sequence>
<evidence type="ECO:0000256" key="11">
    <source>
        <dbReference type="ARBA" id="ARBA00023242"/>
    </source>
</evidence>
<feature type="coiled-coil region" evidence="12">
    <location>
        <begin position="738"/>
        <end position="829"/>
    </location>
</feature>
<dbReference type="OrthoDB" id="10072614at2759"/>
<dbReference type="Gene3D" id="3.40.50.300">
    <property type="entry name" value="P-loop containing nucleotide triphosphate hydrolases"/>
    <property type="match status" value="1"/>
</dbReference>
<keyword evidence="16" id="KW-1185">Reference proteome</keyword>
<evidence type="ECO:0000256" key="5">
    <source>
        <dbReference type="ARBA" id="ARBA00022741"/>
    </source>
</evidence>
<evidence type="ECO:0000256" key="1">
    <source>
        <dbReference type="ARBA" id="ARBA00004123"/>
    </source>
</evidence>
<dbReference type="GO" id="GO:0000724">
    <property type="term" value="P:double-strand break repair via homologous recombination"/>
    <property type="evidence" value="ECO:0007669"/>
    <property type="project" value="TreeGrafter"/>
</dbReference>
<comment type="similarity">
    <text evidence="3">Belongs to the SMC family. SMC6 subfamily.</text>
</comment>
<dbReference type="InterPro" id="IPR038729">
    <property type="entry name" value="Rad50/SbcC_AAA"/>
</dbReference>
<dbReference type="GO" id="GO:0003697">
    <property type="term" value="F:single-stranded DNA binding"/>
    <property type="evidence" value="ECO:0007669"/>
    <property type="project" value="TreeGrafter"/>
</dbReference>
<dbReference type="GO" id="GO:0003684">
    <property type="term" value="F:damaged DNA binding"/>
    <property type="evidence" value="ECO:0007669"/>
    <property type="project" value="TreeGrafter"/>
</dbReference>
<dbReference type="GO" id="GO:0016887">
    <property type="term" value="F:ATP hydrolysis activity"/>
    <property type="evidence" value="ECO:0007669"/>
    <property type="project" value="InterPro"/>
</dbReference>
<keyword evidence="9" id="KW-0233">DNA recombination</keyword>
<keyword evidence="8 12" id="KW-0175">Coiled coil</keyword>
<feature type="coiled-coil region" evidence="12">
    <location>
        <begin position="295"/>
        <end position="329"/>
    </location>
</feature>
<dbReference type="GO" id="GO:0005634">
    <property type="term" value="C:nucleus"/>
    <property type="evidence" value="ECO:0007669"/>
    <property type="project" value="UniProtKB-SubCell"/>
</dbReference>
<dbReference type="OMA" id="FMCHRSL"/>
<keyword evidence="11" id="KW-0539">Nucleus</keyword>
<evidence type="ECO:0000313" key="16">
    <source>
        <dbReference type="Proteomes" id="UP000007148"/>
    </source>
</evidence>
<dbReference type="STRING" id="1109443.G4TF43"/>
<evidence type="ECO:0000256" key="12">
    <source>
        <dbReference type="SAM" id="Coils"/>
    </source>
</evidence>
<dbReference type="PANTHER" id="PTHR19306">
    <property type="entry name" value="STRUCTURAL MAINTENANCE OF CHROMOSOMES 5,6 SMC5, SMC6"/>
    <property type="match status" value="1"/>
</dbReference>
<keyword evidence="7" id="KW-0067">ATP-binding</keyword>